<name>A0A0W8FHU0_9ZZZZ</name>
<proteinExistence type="predicted"/>
<accession>A0A0W8FHU0</accession>
<gene>
    <name evidence="1" type="ORF">ASZ90_009785</name>
</gene>
<comment type="caution">
    <text evidence="1">The sequence shown here is derived from an EMBL/GenBank/DDBJ whole genome shotgun (WGS) entry which is preliminary data.</text>
</comment>
<evidence type="ECO:0000313" key="1">
    <source>
        <dbReference type="EMBL" id="KUG20472.1"/>
    </source>
</evidence>
<sequence length="63" mass="6914">MKKIAESMYLPEGWDHMLSASDASIPGDTNISPQSRVRVIRSSDGAHFSPVGNFHVKLSRFPG</sequence>
<protein>
    <submittedName>
        <fullName evidence="1">Uncharacterized protein</fullName>
    </submittedName>
</protein>
<organism evidence="1">
    <name type="scientific">hydrocarbon metagenome</name>
    <dbReference type="NCBI Taxonomy" id="938273"/>
    <lineage>
        <taxon>unclassified sequences</taxon>
        <taxon>metagenomes</taxon>
        <taxon>ecological metagenomes</taxon>
    </lineage>
</organism>
<dbReference type="AlphaFoldDB" id="A0A0W8FHU0"/>
<reference evidence="1" key="1">
    <citation type="journal article" date="2015" name="Proc. Natl. Acad. Sci. U.S.A.">
        <title>Networks of energetic and metabolic interactions define dynamics in microbial communities.</title>
        <authorList>
            <person name="Embree M."/>
            <person name="Liu J.K."/>
            <person name="Al-Bassam M.M."/>
            <person name="Zengler K."/>
        </authorList>
    </citation>
    <scope>NUCLEOTIDE SEQUENCE</scope>
</reference>
<dbReference type="EMBL" id="LNQE01001187">
    <property type="protein sequence ID" value="KUG20472.1"/>
    <property type="molecule type" value="Genomic_DNA"/>
</dbReference>